<reference evidence="2 3" key="1">
    <citation type="submission" date="2023-11" db="EMBL/GenBank/DDBJ databases">
        <title>Actinomadura monticuli sp. nov., isolated from volcanic ash.</title>
        <authorList>
            <person name="Lee S.D."/>
            <person name="Yang H."/>
            <person name="Kim I.S."/>
        </authorList>
    </citation>
    <scope>NUCLEOTIDE SEQUENCE [LARGE SCALE GENOMIC DNA]</scope>
    <source>
        <strain evidence="2 3">DLS-62</strain>
    </source>
</reference>
<dbReference type="Pfam" id="PF04149">
    <property type="entry name" value="DUF397"/>
    <property type="match status" value="1"/>
</dbReference>
<comment type="caution">
    <text evidence="2">The sequence shown here is derived from an EMBL/GenBank/DDBJ whole genome shotgun (WGS) entry which is preliminary data.</text>
</comment>
<sequence length="64" mass="7130">MTTHYGTWRKARLSEANGACLEVARSDHGTIGVRDSKQHGVGPVLDFTRSEWVAFLKTIRSTRA</sequence>
<evidence type="ECO:0000259" key="1">
    <source>
        <dbReference type="Pfam" id="PF04149"/>
    </source>
</evidence>
<dbReference type="RefSeq" id="WP_371951817.1">
    <property type="nucleotide sequence ID" value="NZ_JAXCEI010000009.1"/>
</dbReference>
<feature type="domain" description="DUF397" evidence="1">
    <location>
        <begin position="7"/>
        <end position="60"/>
    </location>
</feature>
<keyword evidence="3" id="KW-1185">Reference proteome</keyword>
<organism evidence="2 3">
    <name type="scientific">Actinomadura monticuli</name>
    <dbReference type="NCBI Taxonomy" id="3097367"/>
    <lineage>
        <taxon>Bacteria</taxon>
        <taxon>Bacillati</taxon>
        <taxon>Actinomycetota</taxon>
        <taxon>Actinomycetes</taxon>
        <taxon>Streptosporangiales</taxon>
        <taxon>Thermomonosporaceae</taxon>
        <taxon>Actinomadura</taxon>
    </lineage>
</organism>
<accession>A0ABV4QG59</accession>
<evidence type="ECO:0000313" key="3">
    <source>
        <dbReference type="Proteomes" id="UP001569963"/>
    </source>
</evidence>
<dbReference type="Proteomes" id="UP001569963">
    <property type="component" value="Unassembled WGS sequence"/>
</dbReference>
<proteinExistence type="predicted"/>
<dbReference type="InterPro" id="IPR007278">
    <property type="entry name" value="DUF397"/>
</dbReference>
<dbReference type="EMBL" id="JAXCEI010000009">
    <property type="protein sequence ID" value="MFA1541666.1"/>
    <property type="molecule type" value="Genomic_DNA"/>
</dbReference>
<evidence type="ECO:0000313" key="2">
    <source>
        <dbReference type="EMBL" id="MFA1541666.1"/>
    </source>
</evidence>
<name>A0ABV4QG59_9ACTN</name>
<protein>
    <submittedName>
        <fullName evidence="2">DUF397 domain-containing protein</fullName>
    </submittedName>
</protein>
<gene>
    <name evidence="2" type="ORF">SM611_22280</name>
</gene>